<comment type="caution">
    <text evidence="2">The sequence shown here is derived from an EMBL/GenBank/DDBJ whole genome shotgun (WGS) entry which is preliminary data.</text>
</comment>
<feature type="transmembrane region" description="Helical" evidence="1">
    <location>
        <begin position="231"/>
        <end position="250"/>
    </location>
</feature>
<dbReference type="EMBL" id="BMKQ01000001">
    <property type="protein sequence ID" value="GGF45602.1"/>
    <property type="molecule type" value="Genomic_DNA"/>
</dbReference>
<evidence type="ECO:0000256" key="1">
    <source>
        <dbReference type="SAM" id="Phobius"/>
    </source>
</evidence>
<accession>A0A917BJH6</accession>
<evidence type="ECO:0000313" key="2">
    <source>
        <dbReference type="EMBL" id="GGF45602.1"/>
    </source>
</evidence>
<feature type="transmembrane region" description="Helical" evidence="1">
    <location>
        <begin position="35"/>
        <end position="56"/>
    </location>
</feature>
<gene>
    <name evidence="2" type="ORF">GCM10011519_19390</name>
</gene>
<organism evidence="2 3">
    <name type="scientific">Marmoricola endophyticus</name>
    <dbReference type="NCBI Taxonomy" id="2040280"/>
    <lineage>
        <taxon>Bacteria</taxon>
        <taxon>Bacillati</taxon>
        <taxon>Actinomycetota</taxon>
        <taxon>Actinomycetes</taxon>
        <taxon>Propionibacteriales</taxon>
        <taxon>Nocardioidaceae</taxon>
        <taxon>Marmoricola</taxon>
    </lineage>
</organism>
<reference evidence="2" key="1">
    <citation type="journal article" date="2014" name="Int. J. Syst. Evol. Microbiol.">
        <title>Complete genome sequence of Corynebacterium casei LMG S-19264T (=DSM 44701T), isolated from a smear-ripened cheese.</title>
        <authorList>
            <consortium name="US DOE Joint Genome Institute (JGI-PGF)"/>
            <person name="Walter F."/>
            <person name="Albersmeier A."/>
            <person name="Kalinowski J."/>
            <person name="Ruckert C."/>
        </authorList>
    </citation>
    <scope>NUCLEOTIDE SEQUENCE</scope>
    <source>
        <strain evidence="2">CGMCC 1.16067</strain>
    </source>
</reference>
<reference evidence="2" key="2">
    <citation type="submission" date="2020-09" db="EMBL/GenBank/DDBJ databases">
        <authorList>
            <person name="Sun Q."/>
            <person name="Zhou Y."/>
        </authorList>
    </citation>
    <scope>NUCLEOTIDE SEQUENCE</scope>
    <source>
        <strain evidence="2">CGMCC 1.16067</strain>
    </source>
</reference>
<feature type="transmembrane region" description="Helical" evidence="1">
    <location>
        <begin position="262"/>
        <end position="281"/>
    </location>
</feature>
<feature type="transmembrane region" description="Helical" evidence="1">
    <location>
        <begin position="68"/>
        <end position="89"/>
    </location>
</feature>
<keyword evidence="1" id="KW-0812">Transmembrane</keyword>
<keyword evidence="3" id="KW-1185">Reference proteome</keyword>
<dbReference type="AlphaFoldDB" id="A0A917BJH6"/>
<feature type="transmembrane region" description="Helical" evidence="1">
    <location>
        <begin position="293"/>
        <end position="311"/>
    </location>
</feature>
<feature type="transmembrane region" description="Helical" evidence="1">
    <location>
        <begin position="208"/>
        <end position="225"/>
    </location>
</feature>
<keyword evidence="1" id="KW-0472">Membrane</keyword>
<sequence length="321" mass="33436">MDRRWVGIVVVLLLAPVTAELLQAYLRDLGGPLGLVSFVIFLAPLYGGAALLIREVCVRTGRGWPGRLLLAAAFGVAMPTYVDQSLFIANRADIAGWGDLVHAASLGGIGLYPAVTWVAGHMLLSIAAPTVIAETVTRRSGPWLGWITGPALLIAMAVVVVLLHRDPEGTVSATLTQRVVAGVVIAGLAGAAFTPWGRPLPRTGGGRTPWATLVGVTSFLLLMVADFTPPGWLGLGVLVLVLAVLAAFVARGVRTVGWSQRHSAALVMGFVLERTVIGIVSLSETGDATLAEYAQSAVYLVLLLALGAAMLRATRVSAAPA</sequence>
<feature type="transmembrane region" description="Helical" evidence="1">
    <location>
        <begin position="109"/>
        <end position="131"/>
    </location>
</feature>
<evidence type="ECO:0000313" key="3">
    <source>
        <dbReference type="Proteomes" id="UP000649179"/>
    </source>
</evidence>
<dbReference type="RefSeq" id="WP_188779588.1">
    <property type="nucleotide sequence ID" value="NZ_BMKQ01000001.1"/>
</dbReference>
<keyword evidence="1" id="KW-1133">Transmembrane helix</keyword>
<feature type="transmembrane region" description="Helical" evidence="1">
    <location>
        <begin position="143"/>
        <end position="163"/>
    </location>
</feature>
<protein>
    <submittedName>
        <fullName evidence="2">Uncharacterized protein</fullName>
    </submittedName>
</protein>
<dbReference type="Proteomes" id="UP000649179">
    <property type="component" value="Unassembled WGS sequence"/>
</dbReference>
<name>A0A917BJH6_9ACTN</name>
<proteinExistence type="predicted"/>
<feature type="transmembrane region" description="Helical" evidence="1">
    <location>
        <begin position="175"/>
        <end position="196"/>
    </location>
</feature>